<dbReference type="Pfam" id="PF00581">
    <property type="entry name" value="Rhodanese"/>
    <property type="match status" value="1"/>
</dbReference>
<feature type="region of interest" description="Disordered" evidence="1">
    <location>
        <begin position="24"/>
        <end position="46"/>
    </location>
</feature>
<dbReference type="InterPro" id="IPR036873">
    <property type="entry name" value="Rhodanese-like_dom_sf"/>
</dbReference>
<gene>
    <name evidence="3" type="primary">pspE_2</name>
    <name evidence="3" type="ORF">NCTC9426_01720</name>
</gene>
<dbReference type="SMART" id="SM00450">
    <property type="entry name" value="RHOD"/>
    <property type="match status" value="1"/>
</dbReference>
<organism evidence="3 4">
    <name type="scientific">Moraxella bovis</name>
    <dbReference type="NCBI Taxonomy" id="476"/>
    <lineage>
        <taxon>Bacteria</taxon>
        <taxon>Pseudomonadati</taxon>
        <taxon>Pseudomonadota</taxon>
        <taxon>Gammaproteobacteria</taxon>
        <taxon>Moraxellales</taxon>
        <taxon>Moraxellaceae</taxon>
        <taxon>Moraxella</taxon>
    </lineage>
</organism>
<dbReference type="AlphaFoldDB" id="A0A1S9ZV37"/>
<dbReference type="PANTHER" id="PTHR43031:SF18">
    <property type="entry name" value="RHODANESE-RELATED SULFURTRANSFERASES"/>
    <property type="match status" value="1"/>
</dbReference>
<keyword evidence="3" id="KW-0808">Transferase</keyword>
<reference evidence="3 4" key="1">
    <citation type="submission" date="2018-06" db="EMBL/GenBank/DDBJ databases">
        <authorList>
            <consortium name="Pathogen Informatics"/>
            <person name="Doyle S."/>
        </authorList>
    </citation>
    <scope>NUCLEOTIDE SEQUENCE [LARGE SCALE GENOMIC DNA]</scope>
    <source>
        <strain evidence="3 4">NCTC9426</strain>
    </source>
</reference>
<feature type="chain" id="PRO_5043467106" evidence="2">
    <location>
        <begin position="23"/>
        <end position="129"/>
    </location>
</feature>
<dbReference type="CDD" id="cd00158">
    <property type="entry name" value="RHOD"/>
    <property type="match status" value="1"/>
</dbReference>
<dbReference type="Proteomes" id="UP000254133">
    <property type="component" value="Unassembled WGS sequence"/>
</dbReference>
<protein>
    <submittedName>
        <fullName evidence="3">Thiosulfate sulfurtransferase PspE</fullName>
        <ecNumber evidence="3">2.8.1.1</ecNumber>
    </submittedName>
</protein>
<name>A0A1S9ZV37_MORBO</name>
<proteinExistence type="predicted"/>
<dbReference type="InterPro" id="IPR050229">
    <property type="entry name" value="GlpE_sulfurtransferase"/>
</dbReference>
<dbReference type="Gene3D" id="3.40.250.10">
    <property type="entry name" value="Rhodanese-like domain"/>
    <property type="match status" value="1"/>
</dbReference>
<feature type="signal peptide" evidence="2">
    <location>
        <begin position="1"/>
        <end position="22"/>
    </location>
</feature>
<evidence type="ECO:0000256" key="1">
    <source>
        <dbReference type="SAM" id="MobiDB-lite"/>
    </source>
</evidence>
<evidence type="ECO:0000256" key="2">
    <source>
        <dbReference type="SAM" id="SignalP"/>
    </source>
</evidence>
<keyword evidence="2" id="KW-0732">Signal</keyword>
<dbReference type="EC" id="2.8.1.1" evidence="3"/>
<dbReference type="SUPFAM" id="SSF52821">
    <property type="entry name" value="Rhodanese/Cell cycle control phosphatase"/>
    <property type="match status" value="1"/>
</dbReference>
<feature type="compositionally biased region" description="Polar residues" evidence="1">
    <location>
        <begin position="24"/>
        <end position="41"/>
    </location>
</feature>
<dbReference type="PROSITE" id="PS50206">
    <property type="entry name" value="RHODANESE_3"/>
    <property type="match status" value="1"/>
</dbReference>
<dbReference type="PROSITE" id="PS51257">
    <property type="entry name" value="PROKAR_LIPOPROTEIN"/>
    <property type="match status" value="1"/>
</dbReference>
<accession>A0A1S9ZV37</accession>
<evidence type="ECO:0000313" key="4">
    <source>
        <dbReference type="Proteomes" id="UP000254133"/>
    </source>
</evidence>
<dbReference type="EMBL" id="UGPZ01000003">
    <property type="protein sequence ID" value="STY93006.1"/>
    <property type="molecule type" value="Genomic_DNA"/>
</dbReference>
<dbReference type="InterPro" id="IPR001763">
    <property type="entry name" value="Rhodanese-like_dom"/>
</dbReference>
<dbReference type="GO" id="GO:0004792">
    <property type="term" value="F:thiosulfate-cyanide sulfurtransferase activity"/>
    <property type="evidence" value="ECO:0007669"/>
    <property type="project" value="UniProtKB-EC"/>
</dbReference>
<dbReference type="PANTHER" id="PTHR43031">
    <property type="entry name" value="FAD-DEPENDENT OXIDOREDUCTASE"/>
    <property type="match status" value="1"/>
</dbReference>
<sequence length="129" mass="14172">MKKLTLAIAISILGLTACNSFANTSSKQNNAKSQTQNQSQIKPKPKGVWIDVRSPEEYKAGHLSNSVNIPVGDIASKISAIEPNKNNPINLYCRSGRRAEVARTELLKLGYTNVTNHGGYEDLKQQGYR</sequence>
<dbReference type="RefSeq" id="WP_078275245.1">
    <property type="nucleotide sequence ID" value="NZ_CP087796.1"/>
</dbReference>
<evidence type="ECO:0000313" key="3">
    <source>
        <dbReference type="EMBL" id="STY93006.1"/>
    </source>
</evidence>